<evidence type="ECO:0000313" key="11">
    <source>
        <dbReference type="EMBL" id="PIN00814.1"/>
    </source>
</evidence>
<dbReference type="InterPro" id="IPR016177">
    <property type="entry name" value="DNA-bd_dom_sf"/>
</dbReference>
<dbReference type="SMART" id="SM00380">
    <property type="entry name" value="AP2"/>
    <property type="match status" value="1"/>
</dbReference>
<evidence type="ECO:0000259" key="10">
    <source>
        <dbReference type="PROSITE" id="PS51032"/>
    </source>
</evidence>
<dbReference type="Gene3D" id="3.30.730.10">
    <property type="entry name" value="AP2/ERF domain"/>
    <property type="match status" value="1"/>
</dbReference>
<dbReference type="InterPro" id="IPR001471">
    <property type="entry name" value="AP2/ERF_dom"/>
</dbReference>
<dbReference type="GO" id="GO:0003700">
    <property type="term" value="F:DNA-binding transcription factor activity"/>
    <property type="evidence" value="ECO:0007669"/>
    <property type="project" value="InterPro"/>
</dbReference>
<dbReference type="GO" id="GO:0009873">
    <property type="term" value="P:ethylene-activated signaling pathway"/>
    <property type="evidence" value="ECO:0007669"/>
    <property type="project" value="UniProtKB-KW"/>
</dbReference>
<dbReference type="CDD" id="cd00018">
    <property type="entry name" value="AP2"/>
    <property type="match status" value="1"/>
</dbReference>
<dbReference type="PRINTS" id="PR00367">
    <property type="entry name" value="ETHRSPELEMNT"/>
</dbReference>
<evidence type="ECO:0000256" key="1">
    <source>
        <dbReference type="ARBA" id="ARBA00004123"/>
    </source>
</evidence>
<dbReference type="EMBL" id="NKXS01006742">
    <property type="protein sequence ID" value="PIN00814.1"/>
    <property type="molecule type" value="Genomic_DNA"/>
</dbReference>
<evidence type="ECO:0000256" key="3">
    <source>
        <dbReference type="ARBA" id="ARBA00022821"/>
    </source>
</evidence>
<dbReference type="InterPro" id="IPR036955">
    <property type="entry name" value="AP2/ERF_dom_sf"/>
</dbReference>
<dbReference type="PANTHER" id="PTHR31190:SF499">
    <property type="entry name" value="ETHYLENE-RESPONSIVE TRANSCRIPTION FACTOR ERF105"/>
    <property type="match status" value="1"/>
</dbReference>
<name>A0A2G9G679_9LAMI</name>
<dbReference type="GO" id="GO:0006952">
    <property type="term" value="P:defense response"/>
    <property type="evidence" value="ECO:0007669"/>
    <property type="project" value="UniProtKB-KW"/>
</dbReference>
<accession>A0A2G9G679</accession>
<evidence type="ECO:0000256" key="7">
    <source>
        <dbReference type="ARBA" id="ARBA00023163"/>
    </source>
</evidence>
<reference evidence="12" key="1">
    <citation type="journal article" date="2018" name="Gigascience">
        <title>Genome assembly of the Pink Ipe (Handroanthus impetiginosus, Bignoniaceae), a highly valued, ecologically keystone Neotropical timber forest tree.</title>
        <authorList>
            <person name="Silva-Junior O.B."/>
            <person name="Grattapaglia D."/>
            <person name="Novaes E."/>
            <person name="Collevatti R.G."/>
        </authorList>
    </citation>
    <scope>NUCLEOTIDE SEQUENCE [LARGE SCALE GENOMIC DNA]</scope>
    <source>
        <strain evidence="12">cv. UFG-1</strain>
    </source>
</reference>
<keyword evidence="8" id="KW-0539">Nucleus</keyword>
<feature type="domain" description="AP2/ERF" evidence="10">
    <location>
        <begin position="119"/>
        <end position="177"/>
    </location>
</feature>
<comment type="caution">
    <text evidence="11">The sequence shown here is derived from an EMBL/GenBank/DDBJ whole genome shotgun (WGS) entry which is preliminary data.</text>
</comment>
<feature type="region of interest" description="Disordered" evidence="9">
    <location>
        <begin position="178"/>
        <end position="218"/>
    </location>
</feature>
<proteinExistence type="predicted"/>
<protein>
    <recommendedName>
        <fullName evidence="10">AP2/ERF domain-containing protein</fullName>
    </recommendedName>
</protein>
<dbReference type="PANTHER" id="PTHR31190">
    <property type="entry name" value="DNA-BINDING DOMAIN"/>
    <property type="match status" value="1"/>
</dbReference>
<keyword evidence="6" id="KW-0010">Activator</keyword>
<keyword evidence="5" id="KW-0238">DNA-binding</keyword>
<dbReference type="AlphaFoldDB" id="A0A2G9G679"/>
<evidence type="ECO:0000256" key="8">
    <source>
        <dbReference type="ARBA" id="ARBA00023242"/>
    </source>
</evidence>
<keyword evidence="4" id="KW-0805">Transcription regulation</keyword>
<dbReference type="STRING" id="429701.A0A2G9G679"/>
<dbReference type="GO" id="GO:0005634">
    <property type="term" value="C:nucleus"/>
    <property type="evidence" value="ECO:0007669"/>
    <property type="project" value="UniProtKB-SubCell"/>
</dbReference>
<evidence type="ECO:0000256" key="9">
    <source>
        <dbReference type="SAM" id="MobiDB-lite"/>
    </source>
</evidence>
<dbReference type="Pfam" id="PF00847">
    <property type="entry name" value="AP2"/>
    <property type="match status" value="1"/>
</dbReference>
<keyword evidence="3" id="KW-0611">Plant defense</keyword>
<dbReference type="Proteomes" id="UP000231279">
    <property type="component" value="Unassembled WGS sequence"/>
</dbReference>
<evidence type="ECO:0000256" key="5">
    <source>
        <dbReference type="ARBA" id="ARBA00023125"/>
    </source>
</evidence>
<evidence type="ECO:0000313" key="12">
    <source>
        <dbReference type="Proteomes" id="UP000231279"/>
    </source>
</evidence>
<dbReference type="PROSITE" id="PS51032">
    <property type="entry name" value="AP2_ERF"/>
    <property type="match status" value="1"/>
</dbReference>
<keyword evidence="2" id="KW-0936">Ethylene signaling pathway</keyword>
<dbReference type="FunFam" id="3.30.730.10:FF:000001">
    <property type="entry name" value="Ethylene-responsive transcription factor 2"/>
    <property type="match status" value="1"/>
</dbReference>
<dbReference type="InterPro" id="IPR044808">
    <property type="entry name" value="ERF_plant"/>
</dbReference>
<feature type="region of interest" description="Disordered" evidence="9">
    <location>
        <begin position="84"/>
        <end position="121"/>
    </location>
</feature>
<dbReference type="OrthoDB" id="674504at2759"/>
<dbReference type="GO" id="GO:0000976">
    <property type="term" value="F:transcription cis-regulatory region binding"/>
    <property type="evidence" value="ECO:0007669"/>
    <property type="project" value="UniProtKB-ARBA"/>
</dbReference>
<gene>
    <name evidence="11" type="ORF">CDL12_26683</name>
</gene>
<dbReference type="SUPFAM" id="SSF54171">
    <property type="entry name" value="DNA-binding domain"/>
    <property type="match status" value="1"/>
</dbReference>
<evidence type="ECO:0000256" key="4">
    <source>
        <dbReference type="ARBA" id="ARBA00023015"/>
    </source>
</evidence>
<evidence type="ECO:0000256" key="6">
    <source>
        <dbReference type="ARBA" id="ARBA00023159"/>
    </source>
</evidence>
<comment type="subcellular location">
    <subcellularLocation>
        <location evidence="1">Nucleus</location>
    </subcellularLocation>
</comment>
<organism evidence="11 12">
    <name type="scientific">Handroanthus impetiginosus</name>
    <dbReference type="NCBI Taxonomy" id="429701"/>
    <lineage>
        <taxon>Eukaryota</taxon>
        <taxon>Viridiplantae</taxon>
        <taxon>Streptophyta</taxon>
        <taxon>Embryophyta</taxon>
        <taxon>Tracheophyta</taxon>
        <taxon>Spermatophyta</taxon>
        <taxon>Magnoliopsida</taxon>
        <taxon>eudicotyledons</taxon>
        <taxon>Gunneridae</taxon>
        <taxon>Pentapetalae</taxon>
        <taxon>asterids</taxon>
        <taxon>lamiids</taxon>
        <taxon>Lamiales</taxon>
        <taxon>Bignoniaceae</taxon>
        <taxon>Crescentiina</taxon>
        <taxon>Tabebuia alliance</taxon>
        <taxon>Handroanthus</taxon>
    </lineage>
</organism>
<evidence type="ECO:0000256" key="2">
    <source>
        <dbReference type="ARBA" id="ARBA00022745"/>
    </source>
</evidence>
<sequence length="218" mass="24583">MTTSDDSLTLEFIRHHLFEEPFFDNLTALLSFSDMPIWSPEETESPSSGSDFYPRTDSPISRCYSFSPDIFEFETKPKITVNCSSDAPNKPVVKPEPESVELDNGSGRETQPGGSMGKRYRGVRRRPWGKYAAEIRDPARKGSRIWLGTYDAEVDAARAYDCAAFKMRGRKAILNFPSDAGKYAPPANAGRKRRREGRSDELLDMNSKQILQEITDRG</sequence>
<keyword evidence="12" id="KW-1185">Reference proteome</keyword>
<keyword evidence="7" id="KW-0804">Transcription</keyword>